<name>A0A2I0U299_LIMLA</name>
<reference evidence="2" key="1">
    <citation type="submission" date="2017-11" db="EMBL/GenBank/DDBJ databases">
        <authorList>
            <person name="Lima N.C."/>
            <person name="Parody-Merino A.M."/>
            <person name="Battley P.F."/>
            <person name="Fidler A.E."/>
            <person name="Prosdocimi F."/>
        </authorList>
    </citation>
    <scope>NUCLEOTIDE SEQUENCE [LARGE SCALE GENOMIC DNA]</scope>
</reference>
<evidence type="ECO:0000313" key="1">
    <source>
        <dbReference type="EMBL" id="PKU40161.1"/>
    </source>
</evidence>
<reference evidence="2" key="2">
    <citation type="submission" date="2017-12" db="EMBL/GenBank/DDBJ databases">
        <title>Genome sequence of the Bar-tailed Godwit (Limosa lapponica baueri).</title>
        <authorList>
            <person name="Lima N.C.B."/>
            <person name="Parody-Merino A.M."/>
            <person name="Battley P.F."/>
            <person name="Fidler A.E."/>
            <person name="Prosdocimi F."/>
        </authorList>
    </citation>
    <scope>NUCLEOTIDE SEQUENCE [LARGE SCALE GENOMIC DNA]</scope>
</reference>
<proteinExistence type="predicted"/>
<dbReference type="EMBL" id="KZ506325">
    <property type="protein sequence ID" value="PKU40161.1"/>
    <property type="molecule type" value="Genomic_DNA"/>
</dbReference>
<dbReference type="Proteomes" id="UP000233556">
    <property type="component" value="Unassembled WGS sequence"/>
</dbReference>
<protein>
    <submittedName>
        <fullName evidence="1">Uncharacterized protein</fullName>
    </submittedName>
</protein>
<keyword evidence="2" id="KW-1185">Reference proteome</keyword>
<evidence type="ECO:0000313" key="2">
    <source>
        <dbReference type="Proteomes" id="UP000233556"/>
    </source>
</evidence>
<gene>
    <name evidence="1" type="ORF">llap_9532</name>
</gene>
<organism evidence="1 2">
    <name type="scientific">Limosa lapponica baueri</name>
    <dbReference type="NCBI Taxonomy" id="1758121"/>
    <lineage>
        <taxon>Eukaryota</taxon>
        <taxon>Metazoa</taxon>
        <taxon>Chordata</taxon>
        <taxon>Craniata</taxon>
        <taxon>Vertebrata</taxon>
        <taxon>Euteleostomi</taxon>
        <taxon>Archelosauria</taxon>
        <taxon>Archosauria</taxon>
        <taxon>Dinosauria</taxon>
        <taxon>Saurischia</taxon>
        <taxon>Theropoda</taxon>
        <taxon>Coelurosauria</taxon>
        <taxon>Aves</taxon>
        <taxon>Neognathae</taxon>
        <taxon>Neoaves</taxon>
        <taxon>Charadriiformes</taxon>
        <taxon>Scolopacidae</taxon>
        <taxon>Limosa</taxon>
    </lineage>
</organism>
<dbReference type="AlphaFoldDB" id="A0A2I0U299"/>
<accession>A0A2I0U299</accession>
<sequence>MWEGPGIESGLDYSLQQTTLEDAYTYTHPSNSTDLQCLSSLGSLVGTDQKDLMRTHVKSESGGEAVACLAVLSDCRGLGMLKALSGCLWSGTPYAVTAITTTTTTTITTATTAAAAAAATTTTTIPICIMFKNDHNTQLG</sequence>